<reference evidence="2 3" key="1">
    <citation type="submission" date="2022-06" db="EMBL/GenBank/DDBJ databases">
        <title>Genomic Encyclopedia of Archaeal and Bacterial Type Strains, Phase II (KMG-II): from individual species to whole genera.</title>
        <authorList>
            <person name="Goeker M."/>
        </authorList>
    </citation>
    <scope>NUCLEOTIDE SEQUENCE [LARGE SCALE GENOMIC DNA]</scope>
    <source>
        <strain evidence="2 3">DSM 44255</strain>
    </source>
</reference>
<protein>
    <submittedName>
        <fullName evidence="2">Uncharacterized protein</fullName>
    </submittedName>
</protein>
<feature type="region of interest" description="Disordered" evidence="1">
    <location>
        <begin position="1"/>
        <end position="55"/>
    </location>
</feature>
<dbReference type="EMBL" id="JAMTCO010000002">
    <property type="protein sequence ID" value="MCP2268222.1"/>
    <property type="molecule type" value="Genomic_DNA"/>
</dbReference>
<name>A0ABT1I6K4_9PSEU</name>
<proteinExistence type="predicted"/>
<accession>A0ABT1I6K4</accession>
<gene>
    <name evidence="2" type="ORF">LV75_000708</name>
</gene>
<comment type="caution">
    <text evidence="2">The sequence shown here is derived from an EMBL/GenBank/DDBJ whole genome shotgun (WGS) entry which is preliminary data.</text>
</comment>
<dbReference type="RefSeq" id="WP_253885153.1">
    <property type="nucleotide sequence ID" value="NZ_BAAAVB010000006.1"/>
</dbReference>
<sequence length="55" mass="5810">MANQSAMSTPIFDELLREMTEGATAAADKPQDVAQPPATPAPKPSQGGRRRARTS</sequence>
<evidence type="ECO:0000256" key="1">
    <source>
        <dbReference type="SAM" id="MobiDB-lite"/>
    </source>
</evidence>
<organism evidence="2 3">
    <name type="scientific">Actinokineospora diospyrosa</name>
    <dbReference type="NCBI Taxonomy" id="103728"/>
    <lineage>
        <taxon>Bacteria</taxon>
        <taxon>Bacillati</taxon>
        <taxon>Actinomycetota</taxon>
        <taxon>Actinomycetes</taxon>
        <taxon>Pseudonocardiales</taxon>
        <taxon>Pseudonocardiaceae</taxon>
        <taxon>Actinokineospora</taxon>
    </lineage>
</organism>
<evidence type="ECO:0000313" key="3">
    <source>
        <dbReference type="Proteomes" id="UP001205185"/>
    </source>
</evidence>
<evidence type="ECO:0000313" key="2">
    <source>
        <dbReference type="EMBL" id="MCP2268222.1"/>
    </source>
</evidence>
<keyword evidence="3" id="KW-1185">Reference proteome</keyword>
<dbReference type="Proteomes" id="UP001205185">
    <property type="component" value="Unassembled WGS sequence"/>
</dbReference>